<reference evidence="2" key="1">
    <citation type="submission" date="2023-06" db="EMBL/GenBank/DDBJ databases">
        <title>Black Yeasts Isolated from many extreme environments.</title>
        <authorList>
            <person name="Coleine C."/>
            <person name="Stajich J.E."/>
            <person name="Selbmann L."/>
        </authorList>
    </citation>
    <scope>NUCLEOTIDE SEQUENCE</scope>
    <source>
        <strain evidence="2">CCFEE 5200</strain>
    </source>
</reference>
<evidence type="ECO:0000313" key="3">
    <source>
        <dbReference type="Proteomes" id="UP001175353"/>
    </source>
</evidence>
<feature type="compositionally biased region" description="Polar residues" evidence="1">
    <location>
        <begin position="1"/>
        <end position="11"/>
    </location>
</feature>
<evidence type="ECO:0000313" key="2">
    <source>
        <dbReference type="EMBL" id="KAK0986259.1"/>
    </source>
</evidence>
<dbReference type="AlphaFoldDB" id="A0AAN6QT45"/>
<dbReference type="EMBL" id="JAUJLE010000088">
    <property type="protein sequence ID" value="KAK0986259.1"/>
    <property type="molecule type" value="Genomic_DNA"/>
</dbReference>
<organism evidence="2 3">
    <name type="scientific">Friedmanniomyces endolithicus</name>
    <dbReference type="NCBI Taxonomy" id="329885"/>
    <lineage>
        <taxon>Eukaryota</taxon>
        <taxon>Fungi</taxon>
        <taxon>Dikarya</taxon>
        <taxon>Ascomycota</taxon>
        <taxon>Pezizomycotina</taxon>
        <taxon>Dothideomycetes</taxon>
        <taxon>Dothideomycetidae</taxon>
        <taxon>Mycosphaerellales</taxon>
        <taxon>Teratosphaeriaceae</taxon>
        <taxon>Friedmanniomyces</taxon>
    </lineage>
</organism>
<feature type="compositionally biased region" description="Acidic residues" evidence="1">
    <location>
        <begin position="72"/>
        <end position="83"/>
    </location>
</feature>
<feature type="region of interest" description="Disordered" evidence="1">
    <location>
        <begin position="1"/>
        <end position="101"/>
    </location>
</feature>
<keyword evidence="3" id="KW-1185">Reference proteome</keyword>
<sequence length="101" mass="10999">MGIQGNTTNSAGKRCARAEPKRSAGNDKGEKEGESNVKNKRKKSSSDDKGREEGGTNSKKKRRKIKKSESVRDEEEVDEDAKEGEEGGGERPTSKVAARYA</sequence>
<comment type="caution">
    <text evidence="2">The sequence shown here is derived from an EMBL/GenBank/DDBJ whole genome shotgun (WGS) entry which is preliminary data.</text>
</comment>
<accession>A0AAN6QT45</accession>
<feature type="compositionally biased region" description="Basic and acidic residues" evidence="1">
    <location>
        <begin position="44"/>
        <end position="54"/>
    </location>
</feature>
<feature type="compositionally biased region" description="Basic and acidic residues" evidence="1">
    <location>
        <begin position="16"/>
        <end position="37"/>
    </location>
</feature>
<feature type="compositionally biased region" description="Basic and acidic residues" evidence="1">
    <location>
        <begin position="84"/>
        <end position="93"/>
    </location>
</feature>
<name>A0AAN6QT45_9PEZI</name>
<dbReference type="Proteomes" id="UP001175353">
    <property type="component" value="Unassembled WGS sequence"/>
</dbReference>
<proteinExistence type="predicted"/>
<gene>
    <name evidence="2" type="ORF">LTR91_010309</name>
</gene>
<protein>
    <submittedName>
        <fullName evidence="2">Uncharacterized protein</fullName>
    </submittedName>
</protein>
<evidence type="ECO:0000256" key="1">
    <source>
        <dbReference type="SAM" id="MobiDB-lite"/>
    </source>
</evidence>